<comment type="similarity">
    <text evidence="3 13">Belongs to the PIGM family.</text>
</comment>
<dbReference type="PANTHER" id="PTHR12886">
    <property type="entry name" value="PIG-M MANNOSYLTRANSFERASE"/>
    <property type="match status" value="1"/>
</dbReference>
<evidence type="ECO:0000256" key="10">
    <source>
        <dbReference type="ARBA" id="ARBA00023136"/>
    </source>
</evidence>
<comment type="subcellular location">
    <subcellularLocation>
        <location evidence="1 13">Endoplasmic reticulum membrane</location>
        <topology evidence="1 13">Multi-pass membrane protein</topology>
    </subcellularLocation>
</comment>
<feature type="transmembrane region" description="Helical" evidence="13">
    <location>
        <begin position="222"/>
        <end position="243"/>
    </location>
</feature>
<dbReference type="GO" id="GO:1990529">
    <property type="term" value="C:glycosylphosphatidylinositol-mannosyltransferase I complex"/>
    <property type="evidence" value="ECO:0007669"/>
    <property type="project" value="TreeGrafter"/>
</dbReference>
<evidence type="ECO:0000313" key="14">
    <source>
        <dbReference type="EMBL" id="OWR50588.1"/>
    </source>
</evidence>
<dbReference type="KEGG" id="dpl:KGM_205879"/>
<accession>A0A212FA37</accession>
<dbReference type="AlphaFoldDB" id="A0A212FA37"/>
<keyword evidence="9 13" id="KW-1133">Transmembrane helix</keyword>
<evidence type="ECO:0000256" key="12">
    <source>
        <dbReference type="ARBA" id="ARBA00093608"/>
    </source>
</evidence>
<comment type="pathway">
    <text evidence="2 13">Glycolipid biosynthesis; glycosylphosphatidylinositol-anchor biosynthesis.</text>
</comment>
<evidence type="ECO:0000313" key="15">
    <source>
        <dbReference type="Proteomes" id="UP000007151"/>
    </source>
</evidence>
<keyword evidence="7 13" id="KW-0812">Transmembrane</keyword>
<dbReference type="OrthoDB" id="1741594at2759"/>
<keyword evidence="8 13" id="KW-0256">Endoplasmic reticulum</keyword>
<dbReference type="STRING" id="278856.A0A212FA37"/>
<feature type="transmembrane region" description="Helical" evidence="13">
    <location>
        <begin position="283"/>
        <end position="305"/>
    </location>
</feature>
<dbReference type="eggNOG" id="KOG3893">
    <property type="taxonomic scope" value="Eukaryota"/>
</dbReference>
<dbReference type="GO" id="GO:0004376">
    <property type="term" value="F:GPI mannosyltransferase activity"/>
    <property type="evidence" value="ECO:0007669"/>
    <property type="project" value="InterPro"/>
</dbReference>
<dbReference type="InterPro" id="IPR007704">
    <property type="entry name" value="PIG-M"/>
</dbReference>
<keyword evidence="15" id="KW-1185">Reference proteome</keyword>
<dbReference type="GO" id="GO:0051751">
    <property type="term" value="F:alpha-1,4-mannosyltransferase activity"/>
    <property type="evidence" value="ECO:0007669"/>
    <property type="project" value="InterPro"/>
</dbReference>
<comment type="caution">
    <text evidence="14">The sequence shown here is derived from an EMBL/GenBank/DDBJ whole genome shotgun (WGS) entry which is preliminary data.</text>
</comment>
<reference evidence="14 15" key="1">
    <citation type="journal article" date="2011" name="Cell">
        <title>The monarch butterfly genome yields insights into long-distance migration.</title>
        <authorList>
            <person name="Zhan S."/>
            <person name="Merlin C."/>
            <person name="Boore J.L."/>
            <person name="Reppert S.M."/>
        </authorList>
    </citation>
    <scope>NUCLEOTIDE SEQUENCE [LARGE SCALE GENOMIC DNA]</scope>
    <source>
        <strain evidence="14">F-2</strain>
    </source>
</reference>
<dbReference type="FunCoup" id="A0A212FA37">
    <property type="interactions" value="1176"/>
</dbReference>
<evidence type="ECO:0000256" key="13">
    <source>
        <dbReference type="RuleBase" id="RU365064"/>
    </source>
</evidence>
<evidence type="ECO:0000256" key="8">
    <source>
        <dbReference type="ARBA" id="ARBA00022824"/>
    </source>
</evidence>
<dbReference type="Pfam" id="PF05007">
    <property type="entry name" value="Mannosyl_trans"/>
    <property type="match status" value="1"/>
</dbReference>
<dbReference type="GO" id="GO:0005789">
    <property type="term" value="C:endoplasmic reticulum membrane"/>
    <property type="evidence" value="ECO:0007669"/>
    <property type="project" value="UniProtKB-SubCell"/>
</dbReference>
<feature type="transmembrane region" description="Helical" evidence="13">
    <location>
        <begin position="146"/>
        <end position="167"/>
    </location>
</feature>
<evidence type="ECO:0000256" key="7">
    <source>
        <dbReference type="ARBA" id="ARBA00022692"/>
    </source>
</evidence>
<keyword evidence="10 13" id="KW-0472">Membrane</keyword>
<dbReference type="PANTHER" id="PTHR12886:SF0">
    <property type="entry name" value="GPI MANNOSYLTRANSFERASE 1"/>
    <property type="match status" value="1"/>
</dbReference>
<dbReference type="UniPathway" id="UPA00196"/>
<feature type="transmembrane region" description="Helical" evidence="13">
    <location>
        <begin position="354"/>
        <end position="374"/>
    </location>
</feature>
<evidence type="ECO:0000256" key="1">
    <source>
        <dbReference type="ARBA" id="ARBA00004477"/>
    </source>
</evidence>
<dbReference type="EC" id="2.4.1.-" evidence="13"/>
<protein>
    <recommendedName>
        <fullName evidence="12 13">GPI alpha-1,4-mannosyltransferase I, catalytic subunit</fullName>
        <ecNumber evidence="13">2.4.1.-</ecNumber>
    </recommendedName>
    <alternativeName>
        <fullName evidence="13">GPI mannosyltransferase I</fullName>
    </alternativeName>
</protein>
<organism evidence="14 15">
    <name type="scientific">Danaus plexippus plexippus</name>
    <dbReference type="NCBI Taxonomy" id="278856"/>
    <lineage>
        <taxon>Eukaryota</taxon>
        <taxon>Metazoa</taxon>
        <taxon>Ecdysozoa</taxon>
        <taxon>Arthropoda</taxon>
        <taxon>Hexapoda</taxon>
        <taxon>Insecta</taxon>
        <taxon>Pterygota</taxon>
        <taxon>Neoptera</taxon>
        <taxon>Endopterygota</taxon>
        <taxon>Lepidoptera</taxon>
        <taxon>Glossata</taxon>
        <taxon>Ditrysia</taxon>
        <taxon>Papilionoidea</taxon>
        <taxon>Nymphalidae</taxon>
        <taxon>Danainae</taxon>
        <taxon>Danaini</taxon>
        <taxon>Danaina</taxon>
        <taxon>Danaus</taxon>
        <taxon>Danaus</taxon>
    </lineage>
</organism>
<feature type="transmembrane region" description="Helical" evidence="13">
    <location>
        <begin position="7"/>
        <end position="32"/>
    </location>
</feature>
<comment type="function">
    <text evidence="11 13">Catalytic subunit of the glycosylphosphatidylinositol-mannosyltransferase I complex which catalyzes the transfer of the first mannose, via an alpha-1,4 bond from a dolichol-phosphate-mannose (Dol-P-Man) to the glucosaminyl acyl phosphatidylinositol (GlcN-(acyl)PI) intermediate to generate alpha-D-Man-(1-&gt;4)-alpha-D-GlcN-(1-&gt;6)-(1-radyl,2-acyl-sn-glycero-3-phospho)-2-acyl-inositol and participates in the sixth step of the glycosylphosphatidylinositol-anchor biosynthesis.</text>
</comment>
<evidence type="ECO:0000256" key="9">
    <source>
        <dbReference type="ARBA" id="ARBA00022989"/>
    </source>
</evidence>
<evidence type="ECO:0000256" key="4">
    <source>
        <dbReference type="ARBA" id="ARBA00022502"/>
    </source>
</evidence>
<sequence>METLKKILGFSFITHLGIGVSVRVLLVLYSTIHDKRFEVPYTDIDYKVFSDAAKHVYEGNSPYLRHTYRYSPLIAFLLIPNVYLAQFGKLLFVFFDILVAIAVKTVVERQFQTHPNASKISTFSALYWIYNPMSVAISTRGNADSLPCFFIILSILFLQTDVVNGLLKYLISGIFLGFSIHLRLYPLALSFPMYLSLGEYKINRRTSFSDGIISLLPNKKQIVLTLSCILTLSALTLFMYYIYGYEFLFETYLYHATRKDTKHNFSILFYYSYLTKDNLSFDLVKLLLLFCLVVVLFVVSMTFGVNSETLPFALFAETFLLVAFNSVMTSQYFIWFLSLLPLVAHSFEMTASKAVVLFALWLGTQGAWLVYGYILEFLNRDVFLHIWLKSMIFFISNVFIFSQLLETYKPRFGFGYIDRVDKNK</sequence>
<evidence type="ECO:0000256" key="2">
    <source>
        <dbReference type="ARBA" id="ARBA00004687"/>
    </source>
</evidence>
<gene>
    <name evidence="14" type="ORF">KGM_205879</name>
</gene>
<keyword evidence="6 13" id="KW-0808">Transferase</keyword>
<evidence type="ECO:0000256" key="11">
    <source>
        <dbReference type="ARBA" id="ARBA00093408"/>
    </source>
</evidence>
<keyword evidence="5 13" id="KW-0328">Glycosyltransferase</keyword>
<evidence type="ECO:0000256" key="6">
    <source>
        <dbReference type="ARBA" id="ARBA00022679"/>
    </source>
</evidence>
<feature type="transmembrane region" description="Helical" evidence="13">
    <location>
        <begin position="386"/>
        <end position="405"/>
    </location>
</feature>
<dbReference type="EMBL" id="AGBW02009528">
    <property type="protein sequence ID" value="OWR50588.1"/>
    <property type="molecule type" value="Genomic_DNA"/>
</dbReference>
<evidence type="ECO:0000256" key="3">
    <source>
        <dbReference type="ARBA" id="ARBA00011071"/>
    </source>
</evidence>
<proteinExistence type="inferred from homology"/>
<feature type="transmembrane region" description="Helical" evidence="13">
    <location>
        <begin position="173"/>
        <end position="195"/>
    </location>
</feature>
<feature type="transmembrane region" description="Helical" evidence="13">
    <location>
        <begin position="73"/>
        <end position="103"/>
    </location>
</feature>
<keyword evidence="4 13" id="KW-0337">GPI-anchor biosynthesis</keyword>
<feature type="transmembrane region" description="Helical" evidence="13">
    <location>
        <begin position="312"/>
        <end position="334"/>
    </location>
</feature>
<evidence type="ECO:0000256" key="5">
    <source>
        <dbReference type="ARBA" id="ARBA00022676"/>
    </source>
</evidence>
<dbReference type="GO" id="GO:0006506">
    <property type="term" value="P:GPI anchor biosynthetic process"/>
    <property type="evidence" value="ECO:0007669"/>
    <property type="project" value="UniProtKB-UniPathway"/>
</dbReference>
<dbReference type="Proteomes" id="UP000007151">
    <property type="component" value="Unassembled WGS sequence"/>
</dbReference>
<name>A0A212FA37_DANPL</name>